<dbReference type="OrthoDB" id="10564386at2759"/>
<evidence type="ECO:0000313" key="2">
    <source>
        <dbReference type="EMBL" id="KIM52011.1"/>
    </source>
</evidence>
<evidence type="ECO:0000256" key="1">
    <source>
        <dbReference type="SAM" id="MobiDB-lite"/>
    </source>
</evidence>
<organism evidence="2 3">
    <name type="scientific">Scleroderma citrinum Foug A</name>
    <dbReference type="NCBI Taxonomy" id="1036808"/>
    <lineage>
        <taxon>Eukaryota</taxon>
        <taxon>Fungi</taxon>
        <taxon>Dikarya</taxon>
        <taxon>Basidiomycota</taxon>
        <taxon>Agaricomycotina</taxon>
        <taxon>Agaricomycetes</taxon>
        <taxon>Agaricomycetidae</taxon>
        <taxon>Boletales</taxon>
        <taxon>Sclerodermatineae</taxon>
        <taxon>Sclerodermataceae</taxon>
        <taxon>Scleroderma</taxon>
    </lineage>
</organism>
<reference evidence="3" key="2">
    <citation type="submission" date="2015-01" db="EMBL/GenBank/DDBJ databases">
        <title>Evolutionary Origins and Diversification of the Mycorrhizal Mutualists.</title>
        <authorList>
            <consortium name="DOE Joint Genome Institute"/>
            <consortium name="Mycorrhizal Genomics Consortium"/>
            <person name="Kohler A."/>
            <person name="Kuo A."/>
            <person name="Nagy L.G."/>
            <person name="Floudas D."/>
            <person name="Copeland A."/>
            <person name="Barry K.W."/>
            <person name="Cichocki N."/>
            <person name="Veneault-Fourrey C."/>
            <person name="LaButti K."/>
            <person name="Lindquist E.A."/>
            <person name="Lipzen A."/>
            <person name="Lundell T."/>
            <person name="Morin E."/>
            <person name="Murat C."/>
            <person name="Riley R."/>
            <person name="Ohm R."/>
            <person name="Sun H."/>
            <person name="Tunlid A."/>
            <person name="Henrissat B."/>
            <person name="Grigoriev I.V."/>
            <person name="Hibbett D.S."/>
            <person name="Martin F."/>
        </authorList>
    </citation>
    <scope>NUCLEOTIDE SEQUENCE [LARGE SCALE GENOMIC DNA]</scope>
    <source>
        <strain evidence="3">Foug A</strain>
    </source>
</reference>
<proteinExistence type="predicted"/>
<feature type="compositionally biased region" description="Polar residues" evidence="1">
    <location>
        <begin position="146"/>
        <end position="163"/>
    </location>
</feature>
<name>A0A0C3D7E4_9AGAM</name>
<dbReference type="Proteomes" id="UP000053989">
    <property type="component" value="Unassembled WGS sequence"/>
</dbReference>
<sequence length="268" mass="29307">MTARHRHYHYAPLDTDWPSLAAQDTNGLSESFPPHGSSSTTTVEMAITPNSTTTDDTTPRQPIPTPTNLDLDFDINFGDTLGFNFSTGSGPSMLHDVAGCSGSRSPHALLSPSSCLEQDGARGRVVSWRKGKVRRAGTEPILSLDITPSLSTNDPCAGPSTSMPRPKPFRSRHHRASSGSRGSGYGSTDTSLSSSDSEQATSGDIRSRPNWGTVLRMTHPFGHVEQRYIPPPVWIPYCRLVHPSYLLSIQPSASPSRHRHHRRRMLSR</sequence>
<keyword evidence="3" id="KW-1185">Reference proteome</keyword>
<evidence type="ECO:0000313" key="3">
    <source>
        <dbReference type="Proteomes" id="UP000053989"/>
    </source>
</evidence>
<dbReference type="EMBL" id="KN822229">
    <property type="protein sequence ID" value="KIM52011.1"/>
    <property type="molecule type" value="Genomic_DNA"/>
</dbReference>
<feature type="compositionally biased region" description="Low complexity" evidence="1">
    <location>
        <begin position="186"/>
        <end position="197"/>
    </location>
</feature>
<protein>
    <submittedName>
        <fullName evidence="2">Uncharacterized protein</fullName>
    </submittedName>
</protein>
<feature type="region of interest" description="Disordered" evidence="1">
    <location>
        <begin position="144"/>
        <end position="210"/>
    </location>
</feature>
<feature type="compositionally biased region" description="Basic residues" evidence="1">
    <location>
        <begin position="167"/>
        <end position="176"/>
    </location>
</feature>
<feature type="region of interest" description="Disordered" evidence="1">
    <location>
        <begin position="21"/>
        <end position="42"/>
    </location>
</feature>
<dbReference type="HOGENOM" id="CLU_1038850_0_0_1"/>
<reference evidence="2 3" key="1">
    <citation type="submission" date="2014-04" db="EMBL/GenBank/DDBJ databases">
        <authorList>
            <consortium name="DOE Joint Genome Institute"/>
            <person name="Kuo A."/>
            <person name="Kohler A."/>
            <person name="Nagy L.G."/>
            <person name="Floudas D."/>
            <person name="Copeland A."/>
            <person name="Barry K.W."/>
            <person name="Cichocki N."/>
            <person name="Veneault-Fourrey C."/>
            <person name="LaButti K."/>
            <person name="Lindquist E.A."/>
            <person name="Lipzen A."/>
            <person name="Lundell T."/>
            <person name="Morin E."/>
            <person name="Murat C."/>
            <person name="Sun H."/>
            <person name="Tunlid A."/>
            <person name="Henrissat B."/>
            <person name="Grigoriev I.V."/>
            <person name="Hibbett D.S."/>
            <person name="Martin F."/>
            <person name="Nordberg H.P."/>
            <person name="Cantor M.N."/>
            <person name="Hua S.X."/>
        </authorList>
    </citation>
    <scope>NUCLEOTIDE SEQUENCE [LARGE SCALE GENOMIC DNA]</scope>
    <source>
        <strain evidence="2 3">Foug A</strain>
    </source>
</reference>
<gene>
    <name evidence="2" type="ORF">SCLCIDRAFT_588791</name>
</gene>
<dbReference type="AlphaFoldDB" id="A0A0C3D7E4"/>
<accession>A0A0C3D7E4</accession>
<dbReference type="InParanoid" id="A0A0C3D7E4"/>